<accession>A0A4P2VHT4</accession>
<dbReference type="Pfam" id="PF12669">
    <property type="entry name" value="FeoB_associated"/>
    <property type="match status" value="1"/>
</dbReference>
<dbReference type="KEGG" id="sbf:JCM31447_09470"/>
<proteinExistence type="predicted"/>
<reference evidence="3 4" key="1">
    <citation type="submission" date="2018-12" db="EMBL/GenBank/DDBJ databases">
        <title>Rubrispira sanarue gen. nov., sp., nov., a member of the order Silvanigrellales, isolated from a brackish lake in Hamamatsu Japan.</title>
        <authorList>
            <person name="Maejima Y."/>
            <person name="Iino T."/>
            <person name="Muraguchi Y."/>
            <person name="Fukuda K."/>
            <person name="Nojiri H."/>
            <person name="Ohkuma M."/>
            <person name="Moriuchi R."/>
            <person name="Dohra H."/>
            <person name="Kimbara K."/>
            <person name="Shintani M."/>
        </authorList>
    </citation>
    <scope>NUCLEOTIDE SEQUENCE [LARGE SCALE GENOMIC DNA]</scope>
    <source>
        <strain evidence="3 4">RF1110005</strain>
    </source>
</reference>
<protein>
    <recommendedName>
        <fullName evidence="5">FeoB-associated Cys-rich membrane protein</fullName>
    </recommendedName>
</protein>
<feature type="transmembrane region" description="Helical" evidence="2">
    <location>
        <begin position="6"/>
        <end position="23"/>
    </location>
</feature>
<gene>
    <name evidence="3" type="ORF">JCM31447_09470</name>
</gene>
<dbReference type="AlphaFoldDB" id="A0A4P2VHT4"/>
<dbReference type="EMBL" id="AP019368">
    <property type="protein sequence ID" value="BBH52506.1"/>
    <property type="molecule type" value="Genomic_DNA"/>
</dbReference>
<keyword evidence="2" id="KW-0812">Transmembrane</keyword>
<evidence type="ECO:0000313" key="4">
    <source>
        <dbReference type="Proteomes" id="UP000291236"/>
    </source>
</evidence>
<evidence type="ECO:0008006" key="5">
    <source>
        <dbReference type="Google" id="ProtNLM"/>
    </source>
</evidence>
<evidence type="ECO:0000256" key="2">
    <source>
        <dbReference type="SAM" id="Phobius"/>
    </source>
</evidence>
<organism evidence="3 4">
    <name type="scientific">Fluviispira sanaruensis</name>
    <dbReference type="NCBI Taxonomy" id="2493639"/>
    <lineage>
        <taxon>Bacteria</taxon>
        <taxon>Pseudomonadati</taxon>
        <taxon>Bdellovibrionota</taxon>
        <taxon>Oligoflexia</taxon>
        <taxon>Silvanigrellales</taxon>
        <taxon>Silvanigrellaceae</taxon>
        <taxon>Fluviispira</taxon>
    </lineage>
</organism>
<sequence length="57" mass="6167">MLQEIIVITIVAAAAVFLIYKWLPKKKSAEEKTQGCSSSGCSGCSAEKQSTKLKKFS</sequence>
<keyword evidence="4" id="KW-1185">Reference proteome</keyword>
<feature type="compositionally biased region" description="Low complexity" evidence="1">
    <location>
        <begin position="35"/>
        <end position="45"/>
    </location>
</feature>
<keyword evidence="2" id="KW-1133">Transmembrane helix</keyword>
<feature type="region of interest" description="Disordered" evidence="1">
    <location>
        <begin position="29"/>
        <end position="57"/>
    </location>
</feature>
<keyword evidence="2" id="KW-0472">Membrane</keyword>
<name>A0A4P2VHT4_FLUSA</name>
<evidence type="ECO:0000256" key="1">
    <source>
        <dbReference type="SAM" id="MobiDB-lite"/>
    </source>
</evidence>
<evidence type="ECO:0000313" key="3">
    <source>
        <dbReference type="EMBL" id="BBH52506.1"/>
    </source>
</evidence>
<dbReference type="RefSeq" id="WP_130607072.1">
    <property type="nucleotide sequence ID" value="NZ_AP019368.1"/>
</dbReference>
<dbReference type="Proteomes" id="UP000291236">
    <property type="component" value="Chromosome"/>
</dbReference>